<keyword evidence="2" id="KW-1185">Reference proteome</keyword>
<reference evidence="1" key="1">
    <citation type="submission" date="2020-08" db="EMBL/GenBank/DDBJ databases">
        <title>Multicomponent nature underlies the extraordinary mechanical properties of spider dragline silk.</title>
        <authorList>
            <person name="Kono N."/>
            <person name="Nakamura H."/>
            <person name="Mori M."/>
            <person name="Yoshida Y."/>
            <person name="Ohtoshi R."/>
            <person name="Malay A.D."/>
            <person name="Moran D.A.P."/>
            <person name="Tomita M."/>
            <person name="Numata K."/>
            <person name="Arakawa K."/>
        </authorList>
    </citation>
    <scope>NUCLEOTIDE SEQUENCE</scope>
</reference>
<dbReference type="AlphaFoldDB" id="A0A8X6ID14"/>
<proteinExistence type="predicted"/>
<dbReference type="EMBL" id="BMAV01025251">
    <property type="protein sequence ID" value="GFS39986.1"/>
    <property type="molecule type" value="Genomic_DNA"/>
</dbReference>
<dbReference type="Proteomes" id="UP000886998">
    <property type="component" value="Unassembled WGS sequence"/>
</dbReference>
<evidence type="ECO:0000313" key="2">
    <source>
        <dbReference type="Proteomes" id="UP000886998"/>
    </source>
</evidence>
<dbReference type="OrthoDB" id="6434191at2759"/>
<protein>
    <submittedName>
        <fullName evidence="1">Uncharacterized protein</fullName>
    </submittedName>
</protein>
<evidence type="ECO:0000313" key="1">
    <source>
        <dbReference type="EMBL" id="GFS39986.1"/>
    </source>
</evidence>
<name>A0A8X6ID14_9ARAC</name>
<gene>
    <name evidence="1" type="primary">AVEN_58587_1</name>
    <name evidence="1" type="ORF">TNIN_389221</name>
</gene>
<sequence length="108" mass="12173">MEKIRAETDYILLSQKQSAVLEDDPLSDVKTFLSMIKEAESANDDNSKQFYVSFSLKRSDVKKLENITEGKASALSEESQRLLNSVRAKMRAKKAPVLMVSEEVNNES</sequence>
<accession>A0A8X6ID14</accession>
<organism evidence="1 2">
    <name type="scientific">Trichonephila inaurata madagascariensis</name>
    <dbReference type="NCBI Taxonomy" id="2747483"/>
    <lineage>
        <taxon>Eukaryota</taxon>
        <taxon>Metazoa</taxon>
        <taxon>Ecdysozoa</taxon>
        <taxon>Arthropoda</taxon>
        <taxon>Chelicerata</taxon>
        <taxon>Arachnida</taxon>
        <taxon>Araneae</taxon>
        <taxon>Araneomorphae</taxon>
        <taxon>Entelegynae</taxon>
        <taxon>Araneoidea</taxon>
        <taxon>Nephilidae</taxon>
        <taxon>Trichonephila</taxon>
        <taxon>Trichonephila inaurata</taxon>
    </lineage>
</organism>
<comment type="caution">
    <text evidence="1">The sequence shown here is derived from an EMBL/GenBank/DDBJ whole genome shotgun (WGS) entry which is preliminary data.</text>
</comment>